<proteinExistence type="predicted"/>
<dbReference type="EMBL" id="WNHB01000009">
    <property type="protein sequence ID" value="MTT31806.1"/>
    <property type="molecule type" value="Genomic_DNA"/>
</dbReference>
<evidence type="ECO:0000256" key="1">
    <source>
        <dbReference type="SAM" id="Phobius"/>
    </source>
</evidence>
<feature type="transmembrane region" description="Helical" evidence="1">
    <location>
        <begin position="30"/>
        <end position="47"/>
    </location>
</feature>
<evidence type="ECO:0000313" key="2">
    <source>
        <dbReference type="EMBL" id="MTT31806.1"/>
    </source>
</evidence>
<feature type="transmembrane region" description="Helical" evidence="1">
    <location>
        <begin position="115"/>
        <end position="136"/>
    </location>
</feature>
<comment type="caution">
    <text evidence="2">The sequence shown here is derived from an EMBL/GenBank/DDBJ whole genome shotgun (WGS) entry which is preliminary data.</text>
</comment>
<dbReference type="Proteomes" id="UP000440978">
    <property type="component" value="Unassembled WGS sequence"/>
</dbReference>
<organism evidence="2 3">
    <name type="scientific">Terrilactibacillus tamarindi</name>
    <dbReference type="NCBI Taxonomy" id="2599694"/>
    <lineage>
        <taxon>Bacteria</taxon>
        <taxon>Bacillati</taxon>
        <taxon>Bacillota</taxon>
        <taxon>Bacilli</taxon>
        <taxon>Bacillales</taxon>
        <taxon>Bacillaceae</taxon>
        <taxon>Terrilactibacillus</taxon>
    </lineage>
</organism>
<dbReference type="AlphaFoldDB" id="A0A6N8CUJ8"/>
<protein>
    <recommendedName>
        <fullName evidence="4">DUF340 domain-containing protein</fullName>
    </recommendedName>
</protein>
<evidence type="ECO:0000313" key="3">
    <source>
        <dbReference type="Proteomes" id="UP000440978"/>
    </source>
</evidence>
<keyword evidence="3" id="KW-1185">Reference proteome</keyword>
<dbReference type="OrthoDB" id="6443879at2"/>
<feature type="transmembrane region" description="Helical" evidence="1">
    <location>
        <begin position="85"/>
        <end position="103"/>
    </location>
</feature>
<sequence length="146" mass="16126">MKDMILTYIIIGIIALLGNWAGYHVSPIKALPGMLIIVLITIVGWGIKKILPINLPAVIYISLIALLITTKIFPGSEWIIKETGNVNFLALATPILAYAGLSFGKDLHEFKKLGWRIVVISFVVYTGTFVISTIMAELSFRFTGKF</sequence>
<accession>A0A6N8CUJ8</accession>
<keyword evidence="1" id="KW-1133">Transmembrane helix</keyword>
<gene>
    <name evidence="2" type="ORF">GMB86_07255</name>
</gene>
<reference evidence="2 3" key="1">
    <citation type="submission" date="2019-11" db="EMBL/GenBank/DDBJ databases">
        <title>Terrilactibacillus tamarindus sp. nov. BCM23-1 isolated from bark of Tamarindus indica.</title>
        <authorList>
            <person name="Kingkaew E."/>
            <person name="Tanasupawat S."/>
        </authorList>
    </citation>
    <scope>NUCLEOTIDE SEQUENCE [LARGE SCALE GENOMIC DNA]</scope>
    <source>
        <strain evidence="2 3">BCM23-1</strain>
    </source>
</reference>
<keyword evidence="1" id="KW-0472">Membrane</keyword>
<evidence type="ECO:0008006" key="4">
    <source>
        <dbReference type="Google" id="ProtNLM"/>
    </source>
</evidence>
<feature type="transmembrane region" description="Helical" evidence="1">
    <location>
        <begin position="53"/>
        <end position="73"/>
    </location>
</feature>
<feature type="transmembrane region" description="Helical" evidence="1">
    <location>
        <begin position="6"/>
        <end position="23"/>
    </location>
</feature>
<name>A0A6N8CUJ8_9BACI</name>
<keyword evidence="1" id="KW-0812">Transmembrane</keyword>